<dbReference type="EMBL" id="MFLZ01000041">
    <property type="protein sequence ID" value="OGG79192.1"/>
    <property type="molecule type" value="Genomic_DNA"/>
</dbReference>
<comment type="caution">
    <text evidence="1">The sequence shown here is derived from an EMBL/GenBank/DDBJ whole genome shotgun (WGS) entry which is preliminary data.</text>
</comment>
<dbReference type="InterPro" id="IPR029063">
    <property type="entry name" value="SAM-dependent_MTases_sf"/>
</dbReference>
<evidence type="ECO:0000313" key="2">
    <source>
        <dbReference type="Proteomes" id="UP000177372"/>
    </source>
</evidence>
<organism evidence="1 2">
    <name type="scientific">Candidatus Kaiserbacteria bacterium RIFCSPLOWO2_01_FULL_54_13</name>
    <dbReference type="NCBI Taxonomy" id="1798512"/>
    <lineage>
        <taxon>Bacteria</taxon>
        <taxon>Candidatus Kaiseribacteriota</taxon>
    </lineage>
</organism>
<proteinExistence type="predicted"/>
<gene>
    <name evidence="1" type="ORF">A3A39_03600</name>
</gene>
<dbReference type="AlphaFoldDB" id="A0A1F6F011"/>
<accession>A0A1F6F011</accession>
<reference evidence="1 2" key="1">
    <citation type="journal article" date="2016" name="Nat. Commun.">
        <title>Thousands of microbial genomes shed light on interconnected biogeochemical processes in an aquifer system.</title>
        <authorList>
            <person name="Anantharaman K."/>
            <person name="Brown C.T."/>
            <person name="Hug L.A."/>
            <person name="Sharon I."/>
            <person name="Castelle C.J."/>
            <person name="Probst A.J."/>
            <person name="Thomas B.C."/>
            <person name="Singh A."/>
            <person name="Wilkins M.J."/>
            <person name="Karaoz U."/>
            <person name="Brodie E.L."/>
            <person name="Williams K.H."/>
            <person name="Hubbard S.S."/>
            <person name="Banfield J.F."/>
        </authorList>
    </citation>
    <scope>NUCLEOTIDE SEQUENCE [LARGE SCALE GENOMIC DNA]</scope>
</reference>
<sequence>MRESEVHKNHFPFFRIAYRKLKPGGTFTYYSDEIEDFHTKHIEKLVKAGFKRRNIDSVVVAVRPPKHCLYWKSNKILAPIIKK</sequence>
<dbReference type="Gene3D" id="3.40.50.150">
    <property type="entry name" value="Vaccinia Virus protein VP39"/>
    <property type="match status" value="1"/>
</dbReference>
<dbReference type="Proteomes" id="UP000177372">
    <property type="component" value="Unassembled WGS sequence"/>
</dbReference>
<protein>
    <recommendedName>
        <fullName evidence="3">Methyltransferase type 11 domain-containing protein</fullName>
    </recommendedName>
</protein>
<name>A0A1F6F011_9BACT</name>
<dbReference type="SUPFAM" id="SSF53335">
    <property type="entry name" value="S-adenosyl-L-methionine-dependent methyltransferases"/>
    <property type="match status" value="1"/>
</dbReference>
<evidence type="ECO:0008006" key="3">
    <source>
        <dbReference type="Google" id="ProtNLM"/>
    </source>
</evidence>
<evidence type="ECO:0000313" key="1">
    <source>
        <dbReference type="EMBL" id="OGG79192.1"/>
    </source>
</evidence>